<gene>
    <name evidence="2" type="ORF">K5I29_10575</name>
</gene>
<keyword evidence="3" id="KW-1185">Reference proteome</keyword>
<sequence length="186" mass="22098">MVMKKSNNSLLDRLNEPQILFTILYVVAIAIGMIFNFAKYKAFHVNIFDYCDITDFILFPFSDFKIILFTLVIAILCLILYYVDLRLRDYFPNFFKKSFVSQAQYKTISFCISICMFVLFIFIVSQKYSKNFYNNIELAEDLTIYTKTETFKGKYIGKTSDVLFMYQNRELKIFPITSNITYYEIN</sequence>
<proteinExistence type="predicted"/>
<feature type="transmembrane region" description="Helical" evidence="1">
    <location>
        <begin position="20"/>
        <end position="38"/>
    </location>
</feature>
<organism evidence="2 3">
    <name type="scientific">Flavobacterium agricola</name>
    <dbReference type="NCBI Taxonomy" id="2870839"/>
    <lineage>
        <taxon>Bacteria</taxon>
        <taxon>Pseudomonadati</taxon>
        <taxon>Bacteroidota</taxon>
        <taxon>Flavobacteriia</taxon>
        <taxon>Flavobacteriales</taxon>
        <taxon>Flavobacteriaceae</taxon>
        <taxon>Flavobacterium</taxon>
    </lineage>
</organism>
<keyword evidence="1" id="KW-0472">Membrane</keyword>
<keyword evidence="1" id="KW-0812">Transmembrane</keyword>
<dbReference type="EMBL" id="CP081495">
    <property type="protein sequence ID" value="UYW00937.1"/>
    <property type="molecule type" value="Genomic_DNA"/>
</dbReference>
<accession>A0ABY6LX75</accession>
<keyword evidence="1" id="KW-1133">Transmembrane helix</keyword>
<evidence type="ECO:0000256" key="1">
    <source>
        <dbReference type="SAM" id="Phobius"/>
    </source>
</evidence>
<name>A0ABY6LX75_9FLAO</name>
<dbReference type="Proteomes" id="UP001163328">
    <property type="component" value="Chromosome"/>
</dbReference>
<evidence type="ECO:0000313" key="3">
    <source>
        <dbReference type="Proteomes" id="UP001163328"/>
    </source>
</evidence>
<reference evidence="2" key="1">
    <citation type="submission" date="2021-08" db="EMBL/GenBank/DDBJ databases">
        <title>Flavobacterium sp. strain CC-SYL302.</title>
        <authorList>
            <person name="Lin S.-Y."/>
            <person name="Lee T.-H."/>
            <person name="Young C.-C."/>
        </authorList>
    </citation>
    <scope>NUCLEOTIDE SEQUENCE</scope>
    <source>
        <strain evidence="2">CC-SYL302</strain>
    </source>
</reference>
<feature type="transmembrane region" description="Helical" evidence="1">
    <location>
        <begin position="66"/>
        <end position="83"/>
    </location>
</feature>
<feature type="transmembrane region" description="Helical" evidence="1">
    <location>
        <begin position="103"/>
        <end position="124"/>
    </location>
</feature>
<evidence type="ECO:0000313" key="2">
    <source>
        <dbReference type="EMBL" id="UYW00937.1"/>
    </source>
</evidence>
<dbReference type="RefSeq" id="WP_264433190.1">
    <property type="nucleotide sequence ID" value="NZ_CP081495.1"/>
</dbReference>
<protein>
    <submittedName>
        <fullName evidence="2">Uncharacterized protein</fullName>
    </submittedName>
</protein>